<dbReference type="InterPro" id="IPR029113">
    <property type="entry name" value="Ntox25"/>
</dbReference>
<protein>
    <submittedName>
        <fullName evidence="7">Hemolysin</fullName>
    </submittedName>
</protein>
<dbReference type="AlphaFoldDB" id="A0A084ZHI8"/>
<dbReference type="eggNOG" id="COG3210">
    <property type="taxonomic scope" value="Bacteria"/>
</dbReference>
<comment type="subcellular location">
    <subcellularLocation>
        <location evidence="1">Target cell</location>
        <location evidence="1">Target cell cytoplasm</location>
    </subcellularLocation>
</comment>
<dbReference type="Pfam" id="PF04829">
    <property type="entry name" value="PT-VENN"/>
    <property type="match status" value="1"/>
</dbReference>
<keyword evidence="8" id="KW-1185">Reference proteome</keyword>
<organism evidence="7 8">
    <name type="scientific">Trabulsiella guamensis ATCC 49490</name>
    <dbReference type="NCBI Taxonomy" id="1005994"/>
    <lineage>
        <taxon>Bacteria</taxon>
        <taxon>Pseudomonadati</taxon>
        <taxon>Pseudomonadota</taxon>
        <taxon>Gammaproteobacteria</taxon>
        <taxon>Enterobacterales</taxon>
        <taxon>Enterobacteriaceae</taxon>
        <taxon>Trabulsiella</taxon>
    </lineage>
</organism>
<evidence type="ECO:0000256" key="1">
    <source>
        <dbReference type="ARBA" id="ARBA00004219"/>
    </source>
</evidence>
<feature type="domain" description="Bacterial toxin 25" evidence="6">
    <location>
        <begin position="135"/>
        <end position="299"/>
    </location>
</feature>
<dbReference type="RefSeq" id="WP_038163280.1">
    <property type="nucleotide sequence ID" value="NZ_JMTB01000139.1"/>
</dbReference>
<feature type="domain" description="VENN motif-containing" evidence="5">
    <location>
        <begin position="80"/>
        <end position="129"/>
    </location>
</feature>
<keyword evidence="2" id="KW-0800">Toxin</keyword>
<name>A0A084ZHI8_9ENTR</name>
<evidence type="ECO:0000259" key="5">
    <source>
        <dbReference type="Pfam" id="PF04829"/>
    </source>
</evidence>
<evidence type="ECO:0000259" key="6">
    <source>
        <dbReference type="Pfam" id="PF15530"/>
    </source>
</evidence>
<reference evidence="8" key="1">
    <citation type="submission" date="2014-05" db="EMBL/GenBank/DDBJ databases">
        <title>ATOL: Assembling a taxonomically balanced genome-scale reconstruction of the evolutionary history of the Enterobacteriaceae.</title>
        <authorList>
            <person name="Plunkett G. III"/>
            <person name="Neeno-Eckwall E.C."/>
            <person name="Glasner J.D."/>
            <person name="Perna N.T."/>
        </authorList>
    </citation>
    <scope>NUCLEOTIDE SEQUENCE [LARGE SCALE GENOMIC DNA]</scope>
    <source>
        <strain evidence="8">ATCC 49490</strain>
    </source>
</reference>
<keyword evidence="3" id="KW-1266">Target cell cytoplasm</keyword>
<evidence type="ECO:0000313" key="8">
    <source>
        <dbReference type="Proteomes" id="UP000028630"/>
    </source>
</evidence>
<comment type="caution">
    <text evidence="7">The sequence shown here is derived from an EMBL/GenBank/DDBJ whole genome shotgun (WGS) entry which is preliminary data.</text>
</comment>
<evidence type="ECO:0000313" key="7">
    <source>
        <dbReference type="EMBL" id="KFB96932.1"/>
    </source>
</evidence>
<evidence type="ECO:0000256" key="3">
    <source>
        <dbReference type="ARBA" id="ARBA00022913"/>
    </source>
</evidence>
<sequence>QGAAGGDMNAAIAGAAAPYVAEVIGHQSGLEGMSKVAAHAVANAVLASMQGQNALAGAAGAATGELVGMIALEVYNKPLSELSETEKQTISALATIASGIAGGLAGDSTSSALAGAQSGKTTVDNNALSNWGSLIPPRVEQDASLAFDLGMKGQKTEEIGNAIDASHMGPSWGTTAKVHPTGQISGDFAIGTVGHTYSASVDDNHLSINGGDVYGLGAHGGATIGLSFGPYFPGIVGSPAHDYSVNAGAGAISLGLSGSKDGVGFTFGVGPSWGLSATKVGDVDINANTSEELYRYDFK</sequence>
<feature type="non-terminal residue" evidence="7">
    <location>
        <position position="1"/>
    </location>
</feature>
<dbReference type="GO" id="GO:0090729">
    <property type="term" value="F:toxin activity"/>
    <property type="evidence" value="ECO:0007669"/>
    <property type="project" value="UniProtKB-KW"/>
</dbReference>
<proteinExistence type="predicted"/>
<evidence type="ECO:0000256" key="2">
    <source>
        <dbReference type="ARBA" id="ARBA00022656"/>
    </source>
</evidence>
<dbReference type="InterPro" id="IPR006914">
    <property type="entry name" value="VENN_dom"/>
</dbReference>
<gene>
    <name evidence="7" type="ORF">GTGU_04661</name>
</gene>
<accession>A0A084ZHI8</accession>
<dbReference type="EMBL" id="JMTB01000139">
    <property type="protein sequence ID" value="KFB96932.1"/>
    <property type="molecule type" value="Genomic_DNA"/>
</dbReference>
<evidence type="ECO:0000256" key="4">
    <source>
        <dbReference type="ARBA" id="ARBA00023026"/>
    </source>
</evidence>
<keyword evidence="4" id="KW-0843">Virulence</keyword>
<dbReference type="Proteomes" id="UP000028630">
    <property type="component" value="Unassembled WGS sequence"/>
</dbReference>
<dbReference type="Pfam" id="PF15530">
    <property type="entry name" value="Ntox25"/>
    <property type="match status" value="1"/>
</dbReference>